<organism evidence="3 4">
    <name type="scientific">Agromyces ramosus</name>
    <dbReference type="NCBI Taxonomy" id="33879"/>
    <lineage>
        <taxon>Bacteria</taxon>
        <taxon>Bacillati</taxon>
        <taxon>Actinomycetota</taxon>
        <taxon>Actinomycetes</taxon>
        <taxon>Micrococcales</taxon>
        <taxon>Microbacteriaceae</taxon>
        <taxon>Agromyces</taxon>
    </lineage>
</organism>
<dbReference type="EMBL" id="JAUSYY010000001">
    <property type="protein sequence ID" value="MDQ0894311.1"/>
    <property type="molecule type" value="Genomic_DNA"/>
</dbReference>
<dbReference type="Proteomes" id="UP001239083">
    <property type="component" value="Unassembled WGS sequence"/>
</dbReference>
<keyword evidence="4" id="KW-1185">Reference proteome</keyword>
<evidence type="ECO:0000256" key="1">
    <source>
        <dbReference type="SAM" id="MobiDB-lite"/>
    </source>
</evidence>
<gene>
    <name evidence="3" type="ORF">QFZ26_001866</name>
</gene>
<feature type="transmembrane region" description="Helical" evidence="2">
    <location>
        <begin position="46"/>
        <end position="70"/>
    </location>
</feature>
<feature type="transmembrane region" description="Helical" evidence="2">
    <location>
        <begin position="93"/>
        <end position="114"/>
    </location>
</feature>
<feature type="compositionally biased region" description="Low complexity" evidence="1">
    <location>
        <begin position="16"/>
        <end position="30"/>
    </location>
</feature>
<feature type="transmembrane region" description="Helical" evidence="2">
    <location>
        <begin position="121"/>
        <end position="143"/>
    </location>
</feature>
<feature type="region of interest" description="Disordered" evidence="1">
    <location>
        <begin position="1"/>
        <end position="32"/>
    </location>
</feature>
<protein>
    <submittedName>
        <fullName evidence="3">Amino acid transporter</fullName>
    </submittedName>
</protein>
<feature type="compositionally biased region" description="Basic residues" evidence="1">
    <location>
        <begin position="1"/>
        <end position="12"/>
    </location>
</feature>
<evidence type="ECO:0000313" key="4">
    <source>
        <dbReference type="Proteomes" id="UP001239083"/>
    </source>
</evidence>
<accession>A0ABU0RAT1</accession>
<evidence type="ECO:0000256" key="2">
    <source>
        <dbReference type="SAM" id="Phobius"/>
    </source>
</evidence>
<keyword evidence="2" id="KW-1133">Transmembrane helix</keyword>
<reference evidence="3 4" key="1">
    <citation type="submission" date="2023-07" db="EMBL/GenBank/DDBJ databases">
        <title>Comparative genomics of wheat-associated soil bacteria to identify genetic determinants of phenazine resistance.</title>
        <authorList>
            <person name="Mouncey N."/>
        </authorList>
    </citation>
    <scope>NUCLEOTIDE SEQUENCE [LARGE SCALE GENOMIC DNA]</scope>
    <source>
        <strain evidence="3 4">V3I3</strain>
    </source>
</reference>
<comment type="caution">
    <text evidence="3">The sequence shown here is derived from an EMBL/GenBank/DDBJ whole genome shotgun (WGS) entry which is preliminary data.</text>
</comment>
<sequence length="144" mass="14937">MGSSGGRKRASRGHTSSSGKASSGGNASASREQTLDIDPEHNKSGLWGGLAGLIVAAIIAVPLSAAFAFATNPGTQQLFAGRLEEATRGGYQAFWWIVTLLLLSLPFLVGFGVAKLSVKSLTIVGAIVALFIIAIMVMGQLFIF</sequence>
<evidence type="ECO:0000313" key="3">
    <source>
        <dbReference type="EMBL" id="MDQ0894311.1"/>
    </source>
</evidence>
<keyword evidence="2" id="KW-0812">Transmembrane</keyword>
<keyword evidence="2" id="KW-0472">Membrane</keyword>
<proteinExistence type="predicted"/>
<name>A0ABU0RAT1_9MICO</name>